<evidence type="ECO:0000313" key="3">
    <source>
        <dbReference type="EMBL" id="MFC5889955.1"/>
    </source>
</evidence>
<accession>A0ABW1F7R5</accession>
<dbReference type="EMBL" id="JBHSOD010000069">
    <property type="protein sequence ID" value="MFC5889955.1"/>
    <property type="molecule type" value="Genomic_DNA"/>
</dbReference>
<keyword evidence="3" id="KW-0067">ATP-binding</keyword>
<dbReference type="Gene3D" id="3.30.565.10">
    <property type="entry name" value="Histidine kinase-like ATPase, C-terminal domain"/>
    <property type="match status" value="1"/>
</dbReference>
<dbReference type="SUPFAM" id="SSF55874">
    <property type="entry name" value="ATPase domain of HSP90 chaperone/DNA topoisomerase II/histidine kinase"/>
    <property type="match status" value="1"/>
</dbReference>
<comment type="caution">
    <text evidence="3">The sequence shown here is derived from an EMBL/GenBank/DDBJ whole genome shotgun (WGS) entry which is preliminary data.</text>
</comment>
<dbReference type="InterPro" id="IPR003594">
    <property type="entry name" value="HATPase_dom"/>
</dbReference>
<proteinExistence type="predicted"/>
<keyword evidence="1" id="KW-0418">Kinase</keyword>
<reference evidence="4" key="1">
    <citation type="journal article" date="2019" name="Int. J. Syst. Evol. Microbiol.">
        <title>The Global Catalogue of Microorganisms (GCM) 10K type strain sequencing project: providing services to taxonomists for standard genome sequencing and annotation.</title>
        <authorList>
            <consortium name="The Broad Institute Genomics Platform"/>
            <consortium name="The Broad Institute Genome Sequencing Center for Infectious Disease"/>
            <person name="Wu L."/>
            <person name="Ma J."/>
        </authorList>
    </citation>
    <scope>NUCLEOTIDE SEQUENCE [LARGE SCALE GENOMIC DNA]</scope>
    <source>
        <strain evidence="4">CGMCC 4.1469</strain>
    </source>
</reference>
<sequence>MPRARLPAEPRPLAGPRARWLPLAADTGAVAEARAVTVDFLDDVADPSAVADATLLVSELVGNAIRHAGEPGWLLLVRRPGLLWIEVSDSSPRPPLPRPPRGADAPGGLGLFLLNLLSLQWGWRPMGPGKAVWCELRLPPS</sequence>
<keyword evidence="1" id="KW-0808">Transferase</keyword>
<evidence type="ECO:0000256" key="1">
    <source>
        <dbReference type="ARBA" id="ARBA00022527"/>
    </source>
</evidence>
<dbReference type="Pfam" id="PF13581">
    <property type="entry name" value="HATPase_c_2"/>
    <property type="match status" value="1"/>
</dbReference>
<dbReference type="InterPro" id="IPR050267">
    <property type="entry name" value="Anti-sigma-factor_SerPK"/>
</dbReference>
<dbReference type="PANTHER" id="PTHR35526:SF3">
    <property type="entry name" value="ANTI-SIGMA-F FACTOR RSBW"/>
    <property type="match status" value="1"/>
</dbReference>
<keyword evidence="1" id="KW-0723">Serine/threonine-protein kinase</keyword>
<keyword evidence="3" id="KW-0547">Nucleotide-binding</keyword>
<dbReference type="PANTHER" id="PTHR35526">
    <property type="entry name" value="ANTI-SIGMA-F FACTOR RSBW-RELATED"/>
    <property type="match status" value="1"/>
</dbReference>
<evidence type="ECO:0000259" key="2">
    <source>
        <dbReference type="Pfam" id="PF13581"/>
    </source>
</evidence>
<dbReference type="InterPro" id="IPR036890">
    <property type="entry name" value="HATPase_C_sf"/>
</dbReference>
<evidence type="ECO:0000313" key="4">
    <source>
        <dbReference type="Proteomes" id="UP001596067"/>
    </source>
</evidence>
<dbReference type="RefSeq" id="WP_313761605.1">
    <property type="nucleotide sequence ID" value="NZ_JBHSOD010000069.1"/>
</dbReference>
<name>A0ABW1F7R5_9ACTN</name>
<gene>
    <name evidence="3" type="ORF">ACFP0N_33835</name>
</gene>
<organism evidence="3 4">
    <name type="scientific">Kitasatospora aburaviensis</name>
    <dbReference type="NCBI Taxonomy" id="67265"/>
    <lineage>
        <taxon>Bacteria</taxon>
        <taxon>Bacillati</taxon>
        <taxon>Actinomycetota</taxon>
        <taxon>Actinomycetes</taxon>
        <taxon>Kitasatosporales</taxon>
        <taxon>Streptomycetaceae</taxon>
        <taxon>Kitasatospora</taxon>
    </lineage>
</organism>
<feature type="domain" description="Histidine kinase/HSP90-like ATPase" evidence="2">
    <location>
        <begin position="24"/>
        <end position="118"/>
    </location>
</feature>
<protein>
    <submittedName>
        <fullName evidence="3">ATP-binding protein</fullName>
    </submittedName>
</protein>
<dbReference type="Proteomes" id="UP001596067">
    <property type="component" value="Unassembled WGS sequence"/>
</dbReference>
<keyword evidence="4" id="KW-1185">Reference proteome</keyword>
<dbReference type="GO" id="GO:0005524">
    <property type="term" value="F:ATP binding"/>
    <property type="evidence" value="ECO:0007669"/>
    <property type="project" value="UniProtKB-KW"/>
</dbReference>